<feature type="compositionally biased region" description="Gly residues" evidence="11">
    <location>
        <begin position="10"/>
        <end position="31"/>
    </location>
</feature>
<evidence type="ECO:0000313" key="13">
    <source>
        <dbReference type="EMBL" id="BBC35498.1"/>
    </source>
</evidence>
<organism evidence="13 14">
    <name type="scientific">Streptomyces graminofaciens</name>
    <dbReference type="NCBI Taxonomy" id="68212"/>
    <lineage>
        <taxon>Bacteria</taxon>
        <taxon>Bacillati</taxon>
        <taxon>Actinomycetota</taxon>
        <taxon>Actinomycetes</taxon>
        <taxon>Kitasatosporales</taxon>
        <taxon>Streptomycetaceae</taxon>
        <taxon>Streptomyces</taxon>
    </lineage>
</organism>
<evidence type="ECO:0000256" key="5">
    <source>
        <dbReference type="ARBA" id="ARBA00022519"/>
    </source>
</evidence>
<feature type="transmembrane region" description="Helical" evidence="12">
    <location>
        <begin position="328"/>
        <end position="347"/>
    </location>
</feature>
<dbReference type="CDD" id="cd06579">
    <property type="entry name" value="TM_PBP1_transp_AraH_like"/>
    <property type="match status" value="1"/>
</dbReference>
<feature type="transmembrane region" description="Helical" evidence="12">
    <location>
        <begin position="184"/>
        <end position="202"/>
    </location>
</feature>
<keyword evidence="5" id="KW-0997">Cell inner membrane</keyword>
<keyword evidence="14" id="KW-1185">Reference proteome</keyword>
<comment type="subcellular location">
    <subcellularLocation>
        <location evidence="1">Cell membrane</location>
        <topology evidence="1">Multi-pass membrane protein</topology>
    </subcellularLocation>
</comment>
<dbReference type="RefSeq" id="WP_286255779.1">
    <property type="nucleotide sequence ID" value="NZ_AP018448.1"/>
</dbReference>
<name>A0ABM7FGS4_9ACTN</name>
<evidence type="ECO:0000256" key="3">
    <source>
        <dbReference type="ARBA" id="ARBA00022448"/>
    </source>
</evidence>
<evidence type="ECO:0000256" key="8">
    <source>
        <dbReference type="ARBA" id="ARBA00023136"/>
    </source>
</evidence>
<keyword evidence="4" id="KW-1003">Cell membrane</keyword>
<feature type="transmembrane region" description="Helical" evidence="12">
    <location>
        <begin position="222"/>
        <end position="243"/>
    </location>
</feature>
<keyword evidence="8 12" id="KW-0472">Membrane</keyword>
<evidence type="ECO:0000256" key="2">
    <source>
        <dbReference type="ARBA" id="ARBA00011262"/>
    </source>
</evidence>
<dbReference type="Pfam" id="PF02653">
    <property type="entry name" value="BPD_transp_2"/>
    <property type="match status" value="1"/>
</dbReference>
<evidence type="ECO:0000256" key="11">
    <source>
        <dbReference type="SAM" id="MobiDB-lite"/>
    </source>
</evidence>
<reference evidence="13 14" key="2">
    <citation type="journal article" date="2023" name="ChemBioChem">
        <title>Acyltransferase Domain Exchange between Two Independent Type I Polyketide Synthases in the Same Producer Strain of Macrolide Antibiotics.</title>
        <authorList>
            <person name="Kudo F."/>
            <person name="Kishikawa K."/>
            <person name="Tsuboi K."/>
            <person name="Kido T."/>
            <person name="Usui T."/>
            <person name="Hashimoto J."/>
            <person name="Shin-Ya K."/>
            <person name="Miyanaga A."/>
            <person name="Eguchi T."/>
        </authorList>
    </citation>
    <scope>NUCLEOTIDE SEQUENCE [LARGE SCALE GENOMIC DNA]</scope>
    <source>
        <strain evidence="13 14">A-8890</strain>
    </source>
</reference>
<dbReference type="EMBL" id="AP018448">
    <property type="protein sequence ID" value="BBC35498.1"/>
    <property type="molecule type" value="Genomic_DNA"/>
</dbReference>
<feature type="transmembrane region" description="Helical" evidence="12">
    <location>
        <begin position="353"/>
        <end position="373"/>
    </location>
</feature>
<evidence type="ECO:0000313" key="14">
    <source>
        <dbReference type="Proteomes" id="UP001321542"/>
    </source>
</evidence>
<gene>
    <name evidence="13" type="ORF">SGFS_067920</name>
</gene>
<keyword evidence="3" id="KW-0813">Transport</keyword>
<evidence type="ECO:0000256" key="10">
    <source>
        <dbReference type="ARBA" id="ARBA00039382"/>
    </source>
</evidence>
<keyword evidence="7 12" id="KW-1133">Transmembrane helix</keyword>
<comment type="function">
    <text evidence="9">Part of the ABC transporter complex LsrABCD involved in autoinducer 2 (AI-2) import. Probably responsible for the translocation of the substrate across the membrane.</text>
</comment>
<dbReference type="Proteomes" id="UP001321542">
    <property type="component" value="Chromosome"/>
</dbReference>
<dbReference type="PANTHER" id="PTHR32196:SF29">
    <property type="entry name" value="AUTOINDUCER 2 IMPORT SYSTEM PERMEASE PROTEIN LSRC"/>
    <property type="match status" value="1"/>
</dbReference>
<comment type="subunit">
    <text evidence="2">The complex is composed of two ATP-binding proteins (LsrA), two transmembrane proteins (LsrC and LsrD) and a solute-binding protein (LsrB).</text>
</comment>
<feature type="region of interest" description="Disordered" evidence="11">
    <location>
        <begin position="1"/>
        <end position="53"/>
    </location>
</feature>
<keyword evidence="6 12" id="KW-0812">Transmembrane</keyword>
<protein>
    <recommendedName>
        <fullName evidence="10">Autoinducer 2 import system permease protein LsrC</fullName>
    </recommendedName>
</protein>
<accession>A0ABM7FGS4</accession>
<dbReference type="PANTHER" id="PTHR32196">
    <property type="entry name" value="ABC TRANSPORTER PERMEASE PROTEIN YPHD-RELATED-RELATED"/>
    <property type="match status" value="1"/>
</dbReference>
<feature type="compositionally biased region" description="Gly residues" evidence="11">
    <location>
        <begin position="40"/>
        <end position="50"/>
    </location>
</feature>
<feature type="transmembrane region" description="Helical" evidence="12">
    <location>
        <begin position="155"/>
        <end position="177"/>
    </location>
</feature>
<evidence type="ECO:0000256" key="1">
    <source>
        <dbReference type="ARBA" id="ARBA00004651"/>
    </source>
</evidence>
<feature type="transmembrane region" description="Helical" evidence="12">
    <location>
        <begin position="128"/>
        <end position="149"/>
    </location>
</feature>
<feature type="transmembrane region" description="Helical" evidence="12">
    <location>
        <begin position="95"/>
        <end position="116"/>
    </location>
</feature>
<feature type="transmembrane region" description="Helical" evidence="12">
    <location>
        <begin position="272"/>
        <end position="292"/>
    </location>
</feature>
<evidence type="ECO:0000256" key="12">
    <source>
        <dbReference type="SAM" id="Phobius"/>
    </source>
</evidence>
<dbReference type="InterPro" id="IPR001851">
    <property type="entry name" value="ABC_transp_permease"/>
</dbReference>
<evidence type="ECO:0000256" key="4">
    <source>
        <dbReference type="ARBA" id="ARBA00022475"/>
    </source>
</evidence>
<feature type="transmembrane region" description="Helical" evidence="12">
    <location>
        <begin position="69"/>
        <end position="89"/>
    </location>
</feature>
<evidence type="ECO:0000256" key="9">
    <source>
        <dbReference type="ARBA" id="ARBA00025439"/>
    </source>
</evidence>
<evidence type="ECO:0000256" key="6">
    <source>
        <dbReference type="ARBA" id="ARBA00022692"/>
    </source>
</evidence>
<sequence length="379" mass="37882">MNDTAPNGPTNGGPANGGPANGGPMNGGPMNGGPANDGPTSGGPTSGGGPDRAARRPVRAIALGRIRDLALLPAVLLLLVIGAVSNESFLERDNLLNVLSASSALGLLVLAEAMILISGKMDLSLESIAGLAPALGFMAVIPAASAGFGSDLPTWFGLLIIPLTGALIGAVNGLLIVKLQLNGFIVTLAMNIVLRGVLVGMVSGKTLFDAPAAFLALGSDNWLGVPVSVWVTGACFAVAGWALRYHRLGRAVYAVGGNAPAARAAGIRVERVAWGVLIIGGTLAAVAGLVIAGRVGAINANQGQGLIFTVFAAAVIGGISLNGGKGSLAGALLGVLLLGMLENLLTLAQVSSFWIQAIYGAIILVALMIARLTTGEGQE</sequence>
<feature type="transmembrane region" description="Helical" evidence="12">
    <location>
        <begin position="304"/>
        <end position="321"/>
    </location>
</feature>
<reference evidence="13 14" key="1">
    <citation type="journal article" date="2010" name="ChemBioChem">
        <title>Cloning and characterization of the biosynthetic gene cluster of 16-membered macrolide antibiotic FD-891: involvement of a dual functional cytochrome P450 monooxygenase catalyzing epoxidation and hydroxylation.</title>
        <authorList>
            <person name="Kudo F."/>
            <person name="Motegi A."/>
            <person name="Mizoue K."/>
            <person name="Eguchi T."/>
        </authorList>
    </citation>
    <scope>NUCLEOTIDE SEQUENCE [LARGE SCALE GENOMIC DNA]</scope>
    <source>
        <strain evidence="13 14">A-8890</strain>
    </source>
</reference>
<proteinExistence type="predicted"/>
<evidence type="ECO:0000256" key="7">
    <source>
        <dbReference type="ARBA" id="ARBA00022989"/>
    </source>
</evidence>